<comment type="subcellular location">
    <subcellularLocation>
        <location evidence="1">Mitochondrion inner membrane</location>
        <topology evidence="1">Multi-pass membrane protein</topology>
    </subcellularLocation>
</comment>
<name>A0AAD9D9E9_9STRA</name>
<dbReference type="InterPro" id="IPR018108">
    <property type="entry name" value="MCP_transmembrane"/>
</dbReference>
<sequence length="243" mass="26206">MLPPVYQPTEQLLKLDKGVITQTGSNKGSKLDNFTPNFQEDFTLLLPNKYQIQYNDIEKSYTITPKINLFEIGISEEPGVTAISTTFGPLSSKPLLRERSLSLDIYALLGISGGLGCTLTHTLVIPLDVVKTRMQTNPGEYNGVFDGAATITREEGIGALLLGTQATIVGYLWYGISVYPSYAFFKRFIASSLLSPAFAVAHANDVALVAGALASVIASLGLTPLEACRIRAVAQPELYRDAG</sequence>
<keyword evidence="9 10" id="KW-0472">Membrane</keyword>
<comment type="similarity">
    <text evidence="2 11">Belongs to the mitochondrial carrier (TC 2.A.29) family.</text>
</comment>
<dbReference type="GO" id="GO:1990547">
    <property type="term" value="P:mitochondrial phosphate ion transmembrane transport"/>
    <property type="evidence" value="ECO:0007669"/>
    <property type="project" value="InterPro"/>
</dbReference>
<dbReference type="Gene3D" id="1.50.40.10">
    <property type="entry name" value="Mitochondrial carrier domain"/>
    <property type="match status" value="1"/>
</dbReference>
<evidence type="ECO:0000256" key="5">
    <source>
        <dbReference type="ARBA" id="ARBA00022737"/>
    </source>
</evidence>
<dbReference type="InterPro" id="IPR023395">
    <property type="entry name" value="MCP_dom_sf"/>
</dbReference>
<keyword evidence="8" id="KW-0496">Mitochondrion</keyword>
<dbReference type="EMBL" id="JATAAI010000019">
    <property type="protein sequence ID" value="KAK1738957.1"/>
    <property type="molecule type" value="Genomic_DNA"/>
</dbReference>
<dbReference type="SUPFAM" id="SSF103506">
    <property type="entry name" value="Mitochondrial carrier"/>
    <property type="match status" value="1"/>
</dbReference>
<dbReference type="PROSITE" id="PS50920">
    <property type="entry name" value="SOLCAR"/>
    <property type="match status" value="1"/>
</dbReference>
<evidence type="ECO:0000256" key="3">
    <source>
        <dbReference type="ARBA" id="ARBA00022448"/>
    </source>
</evidence>
<dbReference type="PANTHER" id="PTHR45671">
    <property type="entry name" value="SOLUTE CARRIER FAMILY 25 (MITOCHONDRIAL CARRIER PHOSPHATE CARRIER), MEMBER 3, LIKE-RELATED-RELATED"/>
    <property type="match status" value="1"/>
</dbReference>
<evidence type="ECO:0000256" key="6">
    <source>
        <dbReference type="ARBA" id="ARBA00022792"/>
    </source>
</evidence>
<keyword evidence="5" id="KW-0677">Repeat</keyword>
<evidence type="ECO:0000313" key="13">
    <source>
        <dbReference type="Proteomes" id="UP001224775"/>
    </source>
</evidence>
<dbReference type="Pfam" id="PF00153">
    <property type="entry name" value="Mito_carr"/>
    <property type="match status" value="1"/>
</dbReference>
<dbReference type="InterPro" id="IPR044677">
    <property type="entry name" value="SLC25A3/Pic2/Mir1-like"/>
</dbReference>
<dbReference type="AlphaFoldDB" id="A0AAD9D9E9"/>
<evidence type="ECO:0000256" key="11">
    <source>
        <dbReference type="RuleBase" id="RU000488"/>
    </source>
</evidence>
<organism evidence="12 13">
    <name type="scientific">Skeletonema marinoi</name>
    <dbReference type="NCBI Taxonomy" id="267567"/>
    <lineage>
        <taxon>Eukaryota</taxon>
        <taxon>Sar</taxon>
        <taxon>Stramenopiles</taxon>
        <taxon>Ochrophyta</taxon>
        <taxon>Bacillariophyta</taxon>
        <taxon>Coscinodiscophyceae</taxon>
        <taxon>Thalassiosirophycidae</taxon>
        <taxon>Thalassiosirales</taxon>
        <taxon>Skeletonemataceae</taxon>
        <taxon>Skeletonema</taxon>
        <taxon>Skeletonema marinoi-dohrnii complex</taxon>
    </lineage>
</organism>
<dbReference type="Proteomes" id="UP001224775">
    <property type="component" value="Unassembled WGS sequence"/>
</dbReference>
<accession>A0AAD9D9E9</accession>
<keyword evidence="6" id="KW-0999">Mitochondrion inner membrane</keyword>
<dbReference type="GO" id="GO:0005315">
    <property type="term" value="F:phosphate transmembrane transporter activity"/>
    <property type="evidence" value="ECO:0007669"/>
    <property type="project" value="InterPro"/>
</dbReference>
<protein>
    <submittedName>
        <fullName evidence="12">Mitochondrial carrier protein</fullName>
    </submittedName>
</protein>
<evidence type="ECO:0000256" key="7">
    <source>
        <dbReference type="ARBA" id="ARBA00022989"/>
    </source>
</evidence>
<dbReference type="PANTHER" id="PTHR45671:SF12">
    <property type="entry name" value="MITOCHONDRIAL PHOSPHATE CARRIER PROTEIN"/>
    <property type="match status" value="1"/>
</dbReference>
<evidence type="ECO:0000256" key="9">
    <source>
        <dbReference type="ARBA" id="ARBA00023136"/>
    </source>
</evidence>
<evidence type="ECO:0000256" key="4">
    <source>
        <dbReference type="ARBA" id="ARBA00022692"/>
    </source>
</evidence>
<keyword evidence="13" id="KW-1185">Reference proteome</keyword>
<evidence type="ECO:0000313" key="12">
    <source>
        <dbReference type="EMBL" id="KAK1738957.1"/>
    </source>
</evidence>
<comment type="caution">
    <text evidence="12">The sequence shown here is derived from an EMBL/GenBank/DDBJ whole genome shotgun (WGS) entry which is preliminary data.</text>
</comment>
<evidence type="ECO:0000256" key="10">
    <source>
        <dbReference type="PROSITE-ProRule" id="PRU00282"/>
    </source>
</evidence>
<evidence type="ECO:0000256" key="2">
    <source>
        <dbReference type="ARBA" id="ARBA00006375"/>
    </source>
</evidence>
<feature type="repeat" description="Solcar" evidence="10">
    <location>
        <begin position="104"/>
        <end position="188"/>
    </location>
</feature>
<reference evidence="12" key="1">
    <citation type="submission" date="2023-06" db="EMBL/GenBank/DDBJ databases">
        <title>Survivors Of The Sea: Transcriptome response of Skeletonema marinoi to long-term dormancy.</title>
        <authorList>
            <person name="Pinder M.I.M."/>
            <person name="Kourtchenko O."/>
            <person name="Robertson E.K."/>
            <person name="Larsson T."/>
            <person name="Maumus F."/>
            <person name="Osuna-Cruz C.M."/>
            <person name="Vancaester E."/>
            <person name="Stenow R."/>
            <person name="Vandepoele K."/>
            <person name="Ploug H."/>
            <person name="Bruchert V."/>
            <person name="Godhe A."/>
            <person name="Topel M."/>
        </authorList>
    </citation>
    <scope>NUCLEOTIDE SEQUENCE</scope>
    <source>
        <strain evidence="12">R05AC</strain>
    </source>
</reference>
<keyword evidence="4 10" id="KW-0812">Transmembrane</keyword>
<evidence type="ECO:0000256" key="8">
    <source>
        <dbReference type="ARBA" id="ARBA00023128"/>
    </source>
</evidence>
<proteinExistence type="inferred from homology"/>
<gene>
    <name evidence="12" type="ORF">QTG54_010273</name>
</gene>
<keyword evidence="7" id="KW-1133">Transmembrane helix</keyword>
<dbReference type="GO" id="GO:0005743">
    <property type="term" value="C:mitochondrial inner membrane"/>
    <property type="evidence" value="ECO:0007669"/>
    <property type="project" value="UniProtKB-SubCell"/>
</dbReference>
<keyword evidence="3 11" id="KW-0813">Transport</keyword>
<evidence type="ECO:0000256" key="1">
    <source>
        <dbReference type="ARBA" id="ARBA00004448"/>
    </source>
</evidence>